<sequence>MKLRQLHIAILSAMACAALPSAAQPEPAEPQAIPVTVDNFVRAETDHYFNNSVTSGGFGSWHHIRELLPIDHQSVIRGNRDTLYSTRVFDLDAGPVTITLPDAGQRFMSLQIISEDHYTTTEYGAGPHTIDKGKIGTRYVLAGVRTFVNPNDPGDLGRVHALQDAIKVSQPGGPGKFEIPNWDKKSQAKVRDALLVLASTVTDTRRAFGTKEEVDPVQYLIGAASAWGANAPQDAVYFNVVPARNDGNTSYTLKVKDVPVDGFWSISVYNAEGYYEKNRYNAYTLNNITARKDGQGAVTIRFGGCDGRIPNCLPITPGWNYMIRLYRPRAEVLDGGWKFPEAEVVDEAASRQTGMTATPAAQNR</sequence>
<evidence type="ECO:0000313" key="4">
    <source>
        <dbReference type="EMBL" id="CAB3809453.1"/>
    </source>
</evidence>
<evidence type="ECO:0000313" key="5">
    <source>
        <dbReference type="Proteomes" id="UP000494119"/>
    </source>
</evidence>
<organism evidence="4 5">
    <name type="scientific">Paraburkholderia caffeinitolerans</name>
    <dbReference type="NCBI Taxonomy" id="1723730"/>
    <lineage>
        <taxon>Bacteria</taxon>
        <taxon>Pseudomonadati</taxon>
        <taxon>Pseudomonadota</taxon>
        <taxon>Betaproteobacteria</taxon>
        <taxon>Burkholderiales</taxon>
        <taxon>Burkholderiaceae</taxon>
        <taxon>Paraburkholderia</taxon>
    </lineage>
</organism>
<feature type="signal peptide" evidence="1">
    <location>
        <begin position="1"/>
        <end position="23"/>
    </location>
</feature>
<feature type="domain" description="DUF1254" evidence="3">
    <location>
        <begin position="61"/>
        <end position="114"/>
    </location>
</feature>
<name>A0A6J5H294_9BURK</name>
<protein>
    <recommendedName>
        <fullName evidence="6">Carboxylesterase</fullName>
    </recommendedName>
</protein>
<feature type="chain" id="PRO_5026733492" description="Carboxylesterase" evidence="1">
    <location>
        <begin position="24"/>
        <end position="364"/>
    </location>
</feature>
<dbReference type="EMBL" id="CADIKL010000067">
    <property type="protein sequence ID" value="CAB3809453.1"/>
    <property type="molecule type" value="Genomic_DNA"/>
</dbReference>
<dbReference type="InterPro" id="IPR037050">
    <property type="entry name" value="DUF1254_sf"/>
</dbReference>
<dbReference type="PANTHER" id="PTHR36509:SF2">
    <property type="entry name" value="BLL3101 PROTEIN"/>
    <property type="match status" value="1"/>
</dbReference>
<dbReference type="Gene3D" id="2.60.40.1610">
    <property type="entry name" value="Domain of unknown function DUF1254"/>
    <property type="match status" value="1"/>
</dbReference>
<dbReference type="InterPro" id="IPR010679">
    <property type="entry name" value="DUF1254"/>
</dbReference>
<dbReference type="Gene3D" id="2.60.120.600">
    <property type="entry name" value="Domain of unknown function DUF1214, C-terminal domain"/>
    <property type="match status" value="1"/>
</dbReference>
<dbReference type="PANTHER" id="PTHR36509">
    <property type="entry name" value="BLL3101 PROTEIN"/>
    <property type="match status" value="1"/>
</dbReference>
<dbReference type="AlphaFoldDB" id="A0A6J5H294"/>
<gene>
    <name evidence="4" type="ORF">LMG28688_06996</name>
</gene>
<dbReference type="InterPro" id="IPR010621">
    <property type="entry name" value="DUF1214"/>
</dbReference>
<dbReference type="Proteomes" id="UP000494119">
    <property type="component" value="Unassembled WGS sequence"/>
</dbReference>
<dbReference type="InterPro" id="IPR037049">
    <property type="entry name" value="DUF1214_C_sf"/>
</dbReference>
<evidence type="ECO:0000256" key="1">
    <source>
        <dbReference type="SAM" id="SignalP"/>
    </source>
</evidence>
<dbReference type="RefSeq" id="WP_246282632.1">
    <property type="nucleotide sequence ID" value="NZ_CADIKL010000067.1"/>
</dbReference>
<reference evidence="4 5" key="1">
    <citation type="submission" date="2020-04" db="EMBL/GenBank/DDBJ databases">
        <authorList>
            <person name="De Canck E."/>
        </authorList>
    </citation>
    <scope>NUCLEOTIDE SEQUENCE [LARGE SCALE GENOMIC DNA]</scope>
    <source>
        <strain evidence="4 5">LMG 28688</strain>
    </source>
</reference>
<evidence type="ECO:0000259" key="2">
    <source>
        <dbReference type="Pfam" id="PF06742"/>
    </source>
</evidence>
<dbReference type="PROSITE" id="PS51257">
    <property type="entry name" value="PROKAR_LIPOPROTEIN"/>
    <property type="match status" value="1"/>
</dbReference>
<feature type="domain" description="DUF1214" evidence="2">
    <location>
        <begin position="245"/>
        <end position="329"/>
    </location>
</feature>
<evidence type="ECO:0008006" key="6">
    <source>
        <dbReference type="Google" id="ProtNLM"/>
    </source>
</evidence>
<dbReference type="Pfam" id="PF06863">
    <property type="entry name" value="DUF1254"/>
    <property type="match status" value="1"/>
</dbReference>
<evidence type="ECO:0000259" key="3">
    <source>
        <dbReference type="Pfam" id="PF06863"/>
    </source>
</evidence>
<dbReference type="SUPFAM" id="SSF160935">
    <property type="entry name" value="VPA0735-like"/>
    <property type="match status" value="1"/>
</dbReference>
<keyword evidence="5" id="KW-1185">Reference proteome</keyword>
<proteinExistence type="predicted"/>
<accession>A0A6J5H294</accession>
<keyword evidence="1" id="KW-0732">Signal</keyword>
<dbReference type="Pfam" id="PF06742">
    <property type="entry name" value="DUF1214"/>
    <property type="match status" value="1"/>
</dbReference>